<comment type="caution">
    <text evidence="3">The sequence shown here is derived from an EMBL/GenBank/DDBJ whole genome shotgun (WGS) entry which is preliminary data.</text>
</comment>
<accession>A0A7J6P8T9</accession>
<feature type="compositionally biased region" description="Basic and acidic residues" evidence="1">
    <location>
        <begin position="254"/>
        <end position="272"/>
    </location>
</feature>
<dbReference type="AlphaFoldDB" id="A0A7J6P8T9"/>
<proteinExistence type="predicted"/>
<organism evidence="3 4">
    <name type="scientific">Perkinsus olseni</name>
    <name type="common">Perkinsus atlanticus</name>
    <dbReference type="NCBI Taxonomy" id="32597"/>
    <lineage>
        <taxon>Eukaryota</taxon>
        <taxon>Sar</taxon>
        <taxon>Alveolata</taxon>
        <taxon>Perkinsozoa</taxon>
        <taxon>Perkinsea</taxon>
        <taxon>Perkinsida</taxon>
        <taxon>Perkinsidae</taxon>
        <taxon>Perkinsus</taxon>
    </lineage>
</organism>
<feature type="compositionally biased region" description="Basic and acidic residues" evidence="1">
    <location>
        <begin position="282"/>
        <end position="292"/>
    </location>
</feature>
<dbReference type="Proteomes" id="UP000541610">
    <property type="component" value="Unassembled WGS sequence"/>
</dbReference>
<protein>
    <recommendedName>
        <fullName evidence="2">Multiple myeloma tumor-associated protein 2-like N-terminal domain-containing protein</fullName>
    </recommendedName>
</protein>
<dbReference type="PANTHER" id="PTHR14580">
    <property type="entry name" value="MULTIPLE MYELOMA TUMOR-ASSOCIATED PROTEIN 2 FAMILY MEMBER"/>
    <property type="match status" value="1"/>
</dbReference>
<dbReference type="EMBL" id="JABANP010000058">
    <property type="protein sequence ID" value="KAF4692594.1"/>
    <property type="molecule type" value="Genomic_DNA"/>
</dbReference>
<dbReference type="InterPro" id="IPR019315">
    <property type="entry name" value="MMTA2_N"/>
</dbReference>
<name>A0A7J6P8T9_PEROL</name>
<evidence type="ECO:0000313" key="3">
    <source>
        <dbReference type="EMBL" id="KAF4692594.1"/>
    </source>
</evidence>
<feature type="region of interest" description="Disordered" evidence="1">
    <location>
        <begin position="251"/>
        <end position="393"/>
    </location>
</feature>
<evidence type="ECO:0000256" key="1">
    <source>
        <dbReference type="SAM" id="MobiDB-lite"/>
    </source>
</evidence>
<feature type="compositionally biased region" description="Basic residues" evidence="1">
    <location>
        <begin position="383"/>
        <end position="393"/>
    </location>
</feature>
<feature type="compositionally biased region" description="Basic and acidic residues" evidence="1">
    <location>
        <begin position="321"/>
        <end position="339"/>
    </location>
</feature>
<sequence length="393" mass="44845">MLTFAGMRTFMPSQSQSLVKLARMDACRHRDSRKEVQIVRALGDIGMPAEVVYTSPRLSHIRVRWMKGALAIPHEGCDEESLQRYARRIAETEVCKVAILDEWDKTSNQKHYLKKALVALQRAGPVKRPARIREPVPSLLSMADIRPDGPPREGVRGGLEQFKWDDIKNISYKDREQYLGYSTRLGQLGKFGRWNRNDWWRTERKGAKQIEDERSSIQQYENEIMLEALGQKPKRLLLMRSDNMTPEQLAAIARGDDPDKPKDADGNVKDENAAGPGDDDYETQRLIEEANSKKGMGYNPYAKQADRLYGKSSTTVLGEDGVTRDVVKLDEDDNVKKEGDDEDAEENREEEYRPPSRKVLGPVMPGREGVKEEEEEEDPRDAKARRKAEKKAC</sequence>
<evidence type="ECO:0000259" key="2">
    <source>
        <dbReference type="Pfam" id="PF10159"/>
    </source>
</evidence>
<evidence type="ECO:0000313" key="4">
    <source>
        <dbReference type="Proteomes" id="UP000541610"/>
    </source>
</evidence>
<feature type="domain" description="Multiple myeloma tumor-associated protein 2-like N-terminal" evidence="2">
    <location>
        <begin position="154"/>
        <end position="230"/>
    </location>
</feature>
<feature type="compositionally biased region" description="Acidic residues" evidence="1">
    <location>
        <begin position="340"/>
        <end position="349"/>
    </location>
</feature>
<reference evidence="3 4" key="1">
    <citation type="submission" date="2020-04" db="EMBL/GenBank/DDBJ databases">
        <title>Perkinsus olseni comparative genomics.</title>
        <authorList>
            <person name="Bogema D.R."/>
        </authorList>
    </citation>
    <scope>NUCLEOTIDE SEQUENCE [LARGE SCALE GENOMIC DNA]</scope>
    <source>
        <strain evidence="3">00978-12</strain>
    </source>
</reference>
<dbReference type="Pfam" id="PF10159">
    <property type="entry name" value="MMtag"/>
    <property type="match status" value="1"/>
</dbReference>
<dbReference type="OrthoDB" id="5390672at2759"/>
<dbReference type="InterPro" id="IPR039207">
    <property type="entry name" value="MMTAG2-like"/>
</dbReference>
<gene>
    <name evidence="3" type="ORF">FOZ60_013076</name>
</gene>
<dbReference type="PANTHER" id="PTHR14580:SF0">
    <property type="entry name" value="MULTIPLE MYELOMA TUMOR-ASSOCIATED PROTEIN 2"/>
    <property type="match status" value="1"/>
</dbReference>